<dbReference type="InterPro" id="IPR032267">
    <property type="entry name" value="DUF4832"/>
</dbReference>
<feature type="signal peptide" evidence="1">
    <location>
        <begin position="1"/>
        <end position="20"/>
    </location>
</feature>
<sequence precursor="true">MSRRITYLLTVFIALQSALVAQPTLKYVPAAVDNPLKGLVPYSGRDKRDNFPHSMEFNYVPLSDLMTGMNEFRWQPLEELLNDVASRGHQAVIRVWMVYPGRDNGIPEFLAKDGLKITTWLNTNTAPHPPEKVHTPDYDDPRMRMALRNFINAMGKKYDCDPRIGFITAGLLGTWGEWHEYPREDLFASKATQAEVMDTFEDAFKTTRVLLRYPSGKDHWLYASNAERPFGYHDDSFAWATLDTGREEDDWFFMPSLKAAGNAAVEKWKTQPIGGEIRPELWGKIFDDKVKHKQAQDFDRPVKETHATWLMDTGMMEKKQSAKRIANASAAVQKMGYEFHVSTASLTAASAKQEQRAANVRLELRNTGVAPFYYEWPIVIGALDESGQVLKQWPTDWTLTGLLPGDPPRVWQTSVKTDQIPTNAKRLAIRVVNPLKNGLPLRFANSADRQQPDGWFRLGMLP</sequence>
<dbReference type="RefSeq" id="WP_077024982.1">
    <property type="nucleotide sequence ID" value="NZ_CP017641.1"/>
</dbReference>
<keyword evidence="1" id="KW-0732">Signal</keyword>
<dbReference type="Pfam" id="PF16116">
    <property type="entry name" value="DUF4832"/>
    <property type="match status" value="1"/>
</dbReference>
<feature type="domain" description="DUF4832" evidence="2">
    <location>
        <begin position="267"/>
        <end position="432"/>
    </location>
</feature>
<dbReference type="Gene3D" id="3.20.20.80">
    <property type="entry name" value="Glycosidases"/>
    <property type="match status" value="1"/>
</dbReference>
<organism evidence="3 4">
    <name type="scientific">Fuerstiella marisgermanici</name>
    <dbReference type="NCBI Taxonomy" id="1891926"/>
    <lineage>
        <taxon>Bacteria</taxon>
        <taxon>Pseudomonadati</taxon>
        <taxon>Planctomycetota</taxon>
        <taxon>Planctomycetia</taxon>
        <taxon>Planctomycetales</taxon>
        <taxon>Planctomycetaceae</taxon>
        <taxon>Fuerstiella</taxon>
    </lineage>
</organism>
<feature type="chain" id="PRO_5012772085" description="DUF4832 domain-containing protein" evidence="1">
    <location>
        <begin position="21"/>
        <end position="462"/>
    </location>
</feature>
<dbReference type="OrthoDB" id="9761426at2"/>
<dbReference type="EMBL" id="CP017641">
    <property type="protein sequence ID" value="APZ93529.1"/>
    <property type="molecule type" value="Genomic_DNA"/>
</dbReference>
<reference evidence="3 4" key="1">
    <citation type="journal article" date="2016" name="Front. Microbiol.">
        <title>Fuerstia marisgermanicae gen. nov., sp. nov., an Unusual Member of the Phylum Planctomycetes from the German Wadden Sea.</title>
        <authorList>
            <person name="Kohn T."/>
            <person name="Heuer A."/>
            <person name="Jogler M."/>
            <person name="Vollmers J."/>
            <person name="Boedeker C."/>
            <person name="Bunk B."/>
            <person name="Rast P."/>
            <person name="Borchert D."/>
            <person name="Glockner I."/>
            <person name="Freese H.M."/>
            <person name="Klenk H.P."/>
            <person name="Overmann J."/>
            <person name="Kaster A.K."/>
            <person name="Rohde M."/>
            <person name="Wiegand S."/>
            <person name="Jogler C."/>
        </authorList>
    </citation>
    <scope>NUCLEOTIDE SEQUENCE [LARGE SCALE GENOMIC DNA]</scope>
    <source>
        <strain evidence="3 4">NH11</strain>
    </source>
</reference>
<dbReference type="Proteomes" id="UP000187735">
    <property type="component" value="Chromosome"/>
</dbReference>
<evidence type="ECO:0000313" key="3">
    <source>
        <dbReference type="EMBL" id="APZ93529.1"/>
    </source>
</evidence>
<evidence type="ECO:0000313" key="4">
    <source>
        <dbReference type="Proteomes" id="UP000187735"/>
    </source>
</evidence>
<evidence type="ECO:0000259" key="2">
    <source>
        <dbReference type="Pfam" id="PF16116"/>
    </source>
</evidence>
<dbReference type="KEGG" id="fmr:Fuma_03147"/>
<dbReference type="STRING" id="1891926.Fuma_03147"/>
<proteinExistence type="predicted"/>
<name>A0A1P8WHI8_9PLAN</name>
<evidence type="ECO:0000256" key="1">
    <source>
        <dbReference type="SAM" id="SignalP"/>
    </source>
</evidence>
<gene>
    <name evidence="3" type="ORF">Fuma_03147</name>
</gene>
<keyword evidence="4" id="KW-1185">Reference proteome</keyword>
<dbReference type="AlphaFoldDB" id="A0A1P8WHI8"/>
<accession>A0A1P8WHI8</accession>
<protein>
    <recommendedName>
        <fullName evidence="2">DUF4832 domain-containing protein</fullName>
    </recommendedName>
</protein>